<dbReference type="KEGG" id="ttf:THTE_0982"/>
<sequence length="116" mass="12505">MPLTHCDATGNRINPRYVTGKYNRLLSEATYNYEYDAEGNHPKRTGIATRAVTEYVCDHRKRVVAVVERATEGGAAMQPGTGRALPRGAGGTRSHGSIGGSTGARRSMRSLRLSAN</sequence>
<dbReference type="EMBL" id="CP018477">
    <property type="protein sequence ID" value="ASV73584.1"/>
    <property type="molecule type" value="Genomic_DNA"/>
</dbReference>
<evidence type="ECO:0000313" key="2">
    <source>
        <dbReference type="EMBL" id="ASV73584.1"/>
    </source>
</evidence>
<evidence type="ECO:0000256" key="1">
    <source>
        <dbReference type="SAM" id="MobiDB-lite"/>
    </source>
</evidence>
<dbReference type="RefSeq" id="WP_095414137.1">
    <property type="nucleotide sequence ID" value="NZ_CP018477.1"/>
</dbReference>
<evidence type="ECO:0008006" key="4">
    <source>
        <dbReference type="Google" id="ProtNLM"/>
    </source>
</evidence>
<name>A0A286RC89_9BACT</name>
<gene>
    <name evidence="2" type="ORF">THTE_0982</name>
</gene>
<feature type="region of interest" description="Disordered" evidence="1">
    <location>
        <begin position="74"/>
        <end position="116"/>
    </location>
</feature>
<accession>A0A286RC89</accession>
<proteinExistence type="predicted"/>
<protein>
    <recommendedName>
        <fullName evidence="4">Rhs-family protein</fullName>
    </recommendedName>
</protein>
<keyword evidence="3" id="KW-1185">Reference proteome</keyword>
<organism evidence="2 3">
    <name type="scientific">Thermogutta terrifontis</name>
    <dbReference type="NCBI Taxonomy" id="1331910"/>
    <lineage>
        <taxon>Bacteria</taxon>
        <taxon>Pseudomonadati</taxon>
        <taxon>Planctomycetota</taxon>
        <taxon>Planctomycetia</taxon>
        <taxon>Pirellulales</taxon>
        <taxon>Thermoguttaceae</taxon>
        <taxon>Thermogutta</taxon>
    </lineage>
</organism>
<dbReference type="AlphaFoldDB" id="A0A286RC89"/>
<feature type="compositionally biased region" description="Gly residues" evidence="1">
    <location>
        <begin position="88"/>
        <end position="102"/>
    </location>
</feature>
<reference evidence="2 3" key="1">
    <citation type="journal article" name="Front. Microbiol.">
        <title>Sugar Metabolism of the First Thermophilic Planctomycete Thermogutta terrifontis: Comparative Genomic and Transcriptomic Approaches.</title>
        <authorList>
            <person name="Elcheninov A.G."/>
            <person name="Menzel P."/>
            <person name="Gudbergsdottir S.R."/>
            <person name="Slesarev A.I."/>
            <person name="Kadnikov V.V."/>
            <person name="Krogh A."/>
            <person name="Bonch-Osmolovskaya E.A."/>
            <person name="Peng X."/>
            <person name="Kublanov I.V."/>
        </authorList>
    </citation>
    <scope>NUCLEOTIDE SEQUENCE [LARGE SCALE GENOMIC DNA]</scope>
    <source>
        <strain evidence="2 3">R1</strain>
    </source>
</reference>
<dbReference type="Proteomes" id="UP000215086">
    <property type="component" value="Chromosome"/>
</dbReference>
<evidence type="ECO:0000313" key="3">
    <source>
        <dbReference type="Proteomes" id="UP000215086"/>
    </source>
</evidence>